<evidence type="ECO:0000256" key="7">
    <source>
        <dbReference type="HAMAP-Rule" id="MF_00936"/>
    </source>
</evidence>
<dbReference type="PANTHER" id="PTHR43493:SF1">
    <property type="entry name" value="DNA TOPOISOMERASE 4 SUBUNIT A"/>
    <property type="match status" value="1"/>
</dbReference>
<evidence type="ECO:0000256" key="8">
    <source>
        <dbReference type="PROSITE-ProRule" id="PRU01384"/>
    </source>
</evidence>
<dbReference type="GO" id="GO:0006265">
    <property type="term" value="P:DNA topological change"/>
    <property type="evidence" value="ECO:0007669"/>
    <property type="project" value="UniProtKB-UniRule"/>
</dbReference>
<keyword evidence="5 7" id="KW-0472">Membrane</keyword>
<dbReference type="GO" id="GO:0007059">
    <property type="term" value="P:chromosome segregation"/>
    <property type="evidence" value="ECO:0007669"/>
    <property type="project" value="UniProtKB-UniRule"/>
</dbReference>
<sequence length="751" mass="83773">MSDVVTFNEQGLESRPVSNYAEEAYLDYSMYVILDRALPHIGDGLKPVQRRIVYAMSELGLKASAKYKKSARTVGDVIGKFHPHGDSAAYEAMVLMAQSFSYRYPLVDGQGNWGSADDPKSFAAMRYTESKLSAYADVLLSELGQGTANWRPNFDATMDEPEILPARVPNVLLNGTTGIAVGMATDIPPHNLNEVVKACLHLLDNPKATVPELMEHIKAPDFPTDGEIITPQADILNTYETGRGSVKMRGIWHKEDGDIIVTALPFQASGSKILEQIAGQMRNKKLPMVEDLRDESDHENPTRLVISPRSNRVDIDALMDHLFATTDLERSYRINLNIIGINGKPTVMNLREILKEWLRFRIDVTRRRLEYRLEKVDKRLHLLDGLLIAFLNIDEVINIIRTEDEPKPALIARFGLSDIQTEYILDTKLRQLARLEEFKIRGEQDELATEKAELELLLGSDNRLKTLVKNELKSTAEEYGDARRSPLHERQEATAFNEKDLLTAEPITVVLSDKGWIRAGKGHEIDPTTLNYKSGDKFLSSALGRSNQNVFLQDSTGRYYSLAGHTLPSARGQGEPATGRLNLPAGALFTDVLMGADEQKVLMGTDAGYGFITKIGDLFTKNKAGKAVVSIPKGGRILEPKLVDQMDANIAAVSNEGRMLVFPITDIPELARGKGNKIINIPSSRLQSREEFVVDYAVIAEGKSLVVHSGKRYLVMKPKDLEHYRGERGRRGHKLPRGFQKVDRLDIDCDS</sequence>
<feature type="site" description="Transition state stabilizer" evidence="7">
    <location>
        <position position="126"/>
    </location>
</feature>
<dbReference type="InterPro" id="IPR013758">
    <property type="entry name" value="Topo_IIA_A/C_ab"/>
</dbReference>
<dbReference type="PANTHER" id="PTHR43493">
    <property type="entry name" value="DNA GYRASE/TOPOISOMERASE SUBUNIT A"/>
    <property type="match status" value="1"/>
</dbReference>
<keyword evidence="6 7" id="KW-0413">Isomerase</keyword>
<dbReference type="InterPro" id="IPR013757">
    <property type="entry name" value="Topo_IIA_A_a_sf"/>
</dbReference>
<dbReference type="PROSITE" id="PS52040">
    <property type="entry name" value="TOPO_IIA"/>
    <property type="match status" value="1"/>
</dbReference>
<dbReference type="Proteomes" id="UP000315889">
    <property type="component" value="Unassembled WGS sequence"/>
</dbReference>
<name>A0A520MCZ4_9GAMM</name>
<evidence type="ECO:0000256" key="3">
    <source>
        <dbReference type="ARBA" id="ARBA00023029"/>
    </source>
</evidence>
<dbReference type="Gene3D" id="3.30.1360.40">
    <property type="match status" value="1"/>
</dbReference>
<evidence type="ECO:0000313" key="10">
    <source>
        <dbReference type="EMBL" id="RZO19077.1"/>
    </source>
</evidence>
<comment type="caution">
    <text evidence="10">The sequence shown here is derived from an EMBL/GenBank/DDBJ whole genome shotgun (WGS) entry which is preliminary data.</text>
</comment>
<evidence type="ECO:0000256" key="1">
    <source>
        <dbReference type="ARBA" id="ARBA00000185"/>
    </source>
</evidence>
<dbReference type="GO" id="GO:0005694">
    <property type="term" value="C:chromosome"/>
    <property type="evidence" value="ECO:0007669"/>
    <property type="project" value="InterPro"/>
</dbReference>
<dbReference type="GO" id="GO:0005524">
    <property type="term" value="F:ATP binding"/>
    <property type="evidence" value="ECO:0007669"/>
    <property type="project" value="InterPro"/>
</dbReference>
<dbReference type="GO" id="GO:0003918">
    <property type="term" value="F:DNA topoisomerase type II (double strand cut, ATP-hydrolyzing) activity"/>
    <property type="evidence" value="ECO:0007669"/>
    <property type="project" value="UniProtKB-UniRule"/>
</dbReference>
<dbReference type="GO" id="GO:0019897">
    <property type="term" value="C:extrinsic component of plasma membrane"/>
    <property type="evidence" value="ECO:0007669"/>
    <property type="project" value="UniProtKB-UniRule"/>
</dbReference>
<comment type="subcellular location">
    <subcellularLocation>
        <location evidence="7">Cell membrane</location>
        <topology evidence="7">Peripheral membrane protein</topology>
    </subcellularLocation>
</comment>
<evidence type="ECO:0000256" key="5">
    <source>
        <dbReference type="ARBA" id="ARBA00023136"/>
    </source>
</evidence>
<dbReference type="Pfam" id="PF03989">
    <property type="entry name" value="DNA_gyraseA_C"/>
    <property type="match status" value="2"/>
</dbReference>
<dbReference type="InterPro" id="IPR005742">
    <property type="entry name" value="TopoIV_A_Gneg"/>
</dbReference>
<feature type="domain" description="Topo IIA-type catalytic" evidence="9">
    <location>
        <begin position="38"/>
        <end position="501"/>
    </location>
</feature>
<dbReference type="FunFam" id="1.10.268.10:FF:000001">
    <property type="entry name" value="DNA gyrase subunit A"/>
    <property type="match status" value="1"/>
</dbReference>
<comment type="catalytic activity">
    <reaction evidence="1 7 8">
        <text>ATP-dependent breakage, passage and rejoining of double-stranded DNA.</text>
        <dbReference type="EC" id="5.6.2.2"/>
    </reaction>
</comment>
<dbReference type="Gene3D" id="3.90.199.10">
    <property type="entry name" value="Topoisomerase II, domain 5"/>
    <property type="match status" value="1"/>
</dbReference>
<organism evidence="10 11">
    <name type="scientific">SAR92 clade bacterium</name>
    <dbReference type="NCBI Taxonomy" id="2315479"/>
    <lineage>
        <taxon>Bacteria</taxon>
        <taxon>Pseudomonadati</taxon>
        <taxon>Pseudomonadota</taxon>
        <taxon>Gammaproteobacteria</taxon>
        <taxon>Cellvibrionales</taxon>
        <taxon>Porticoccaceae</taxon>
        <taxon>SAR92 clade</taxon>
    </lineage>
</organism>
<keyword evidence="2 7" id="KW-1003">Cell membrane</keyword>
<protein>
    <recommendedName>
        <fullName evidence="7">DNA topoisomerase 4 subunit A</fullName>
        <ecNumber evidence="7">5.6.2.2</ecNumber>
    </recommendedName>
    <alternativeName>
        <fullName evidence="7">Topoisomerase IV subunit A</fullName>
    </alternativeName>
</protein>
<dbReference type="FunFam" id="3.30.1360.40:FF:000005">
    <property type="entry name" value="DNA topoisomerase 4 subunit A"/>
    <property type="match status" value="1"/>
</dbReference>
<dbReference type="GO" id="GO:0003677">
    <property type="term" value="F:DNA binding"/>
    <property type="evidence" value="ECO:0007669"/>
    <property type="project" value="UniProtKB-UniRule"/>
</dbReference>
<comment type="function">
    <text evidence="7">Topoisomerase IV is essential for chromosome segregation. It relaxes supercoiled DNA. Performs the decatenation events required during the replication of a circular DNA molecule.</text>
</comment>
<keyword evidence="4 7" id="KW-0238">DNA-binding</keyword>
<evidence type="ECO:0000256" key="4">
    <source>
        <dbReference type="ARBA" id="ARBA00023125"/>
    </source>
</evidence>
<proteinExistence type="inferred from homology"/>
<dbReference type="InterPro" id="IPR035516">
    <property type="entry name" value="Gyrase/topoIV_suA_C"/>
</dbReference>
<dbReference type="CDD" id="cd00187">
    <property type="entry name" value="TOP4c"/>
    <property type="match status" value="1"/>
</dbReference>
<dbReference type="InterPro" id="IPR013760">
    <property type="entry name" value="Topo_IIA-like_dom_sf"/>
</dbReference>
<dbReference type="Gene3D" id="2.120.10.90">
    <property type="entry name" value="DNA gyrase/topoisomerase IV, subunit A, C-terminal"/>
    <property type="match status" value="1"/>
</dbReference>
<feature type="active site" description="O-(5'-phospho-DNA)-tyrosine intermediate" evidence="7 8">
    <location>
        <position position="127"/>
    </location>
</feature>
<reference evidence="10 11" key="1">
    <citation type="submission" date="2019-02" db="EMBL/GenBank/DDBJ databases">
        <title>Prokaryotic population dynamics and viral predation in marine succession experiment using metagenomics: the confinement effect.</title>
        <authorList>
            <person name="Haro-Moreno J.M."/>
            <person name="Rodriguez-Valera F."/>
            <person name="Lopez-Perez M."/>
        </authorList>
    </citation>
    <scope>NUCLEOTIDE SEQUENCE [LARGE SCALE GENOMIC DNA]</scope>
    <source>
        <strain evidence="10">MED-G170</strain>
    </source>
</reference>
<dbReference type="EMBL" id="SHBP01000020">
    <property type="protein sequence ID" value="RZO19077.1"/>
    <property type="molecule type" value="Genomic_DNA"/>
</dbReference>
<accession>A0A520MCZ4</accession>
<feature type="site" description="Interaction with DNA" evidence="7">
    <location>
        <position position="84"/>
    </location>
</feature>
<comment type="subunit">
    <text evidence="7">Heterotetramer composed of ParC and ParE.</text>
</comment>
<dbReference type="InterPro" id="IPR002205">
    <property type="entry name" value="Topo_IIA_dom_A"/>
</dbReference>
<dbReference type="NCBIfam" id="NF004044">
    <property type="entry name" value="PRK05561.1"/>
    <property type="match status" value="1"/>
</dbReference>
<dbReference type="EC" id="5.6.2.2" evidence="7"/>
<evidence type="ECO:0000259" key="9">
    <source>
        <dbReference type="PROSITE" id="PS52040"/>
    </source>
</evidence>
<evidence type="ECO:0000313" key="11">
    <source>
        <dbReference type="Proteomes" id="UP000315889"/>
    </source>
</evidence>
<dbReference type="GO" id="GO:0005737">
    <property type="term" value="C:cytoplasm"/>
    <property type="evidence" value="ECO:0007669"/>
    <property type="project" value="TreeGrafter"/>
</dbReference>
<dbReference type="Pfam" id="PF00521">
    <property type="entry name" value="DNA_topoisoIV"/>
    <property type="match status" value="1"/>
</dbReference>
<comment type="similarity">
    <text evidence="7">Belongs to the type II topoisomerase GyrA/ParC subunit family. ParC type 1 subfamily.</text>
</comment>
<evidence type="ECO:0000256" key="6">
    <source>
        <dbReference type="ARBA" id="ARBA00023235"/>
    </source>
</evidence>
<dbReference type="AlphaFoldDB" id="A0A520MCZ4"/>
<feature type="site" description="Interaction with DNA" evidence="7">
    <location>
        <position position="82"/>
    </location>
</feature>
<keyword evidence="3 7" id="KW-0799">Topoisomerase</keyword>
<feature type="site" description="Interaction with DNA" evidence="7">
    <location>
        <position position="46"/>
    </location>
</feature>
<evidence type="ECO:0000256" key="2">
    <source>
        <dbReference type="ARBA" id="ARBA00022475"/>
    </source>
</evidence>
<dbReference type="HAMAP" id="MF_00936">
    <property type="entry name" value="ParC_type1"/>
    <property type="match status" value="1"/>
</dbReference>
<dbReference type="SUPFAM" id="SSF101904">
    <property type="entry name" value="GyrA/ParC C-terminal domain-like"/>
    <property type="match status" value="1"/>
</dbReference>
<dbReference type="InterPro" id="IPR050220">
    <property type="entry name" value="Type_II_DNA_Topoisomerases"/>
</dbReference>
<dbReference type="InterPro" id="IPR006691">
    <property type="entry name" value="GyrA/parC_rep"/>
</dbReference>
<dbReference type="Gene3D" id="1.10.268.10">
    <property type="entry name" value="Topoisomerase, domain 3"/>
    <property type="match status" value="1"/>
</dbReference>
<dbReference type="SMART" id="SM00434">
    <property type="entry name" value="TOP4c"/>
    <property type="match status" value="1"/>
</dbReference>
<dbReference type="NCBIfam" id="TIGR01062">
    <property type="entry name" value="parC_Gneg"/>
    <property type="match status" value="1"/>
</dbReference>
<gene>
    <name evidence="7 10" type="primary">parC</name>
    <name evidence="10" type="ORF">EVB03_09105</name>
</gene>
<dbReference type="SUPFAM" id="SSF56719">
    <property type="entry name" value="Type II DNA topoisomerase"/>
    <property type="match status" value="1"/>
</dbReference>
<dbReference type="GO" id="GO:0009330">
    <property type="term" value="C:DNA topoisomerase type II (double strand cut, ATP-hydrolyzing) complex"/>
    <property type="evidence" value="ECO:0007669"/>
    <property type="project" value="TreeGrafter"/>
</dbReference>